<dbReference type="AlphaFoldDB" id="A0A0F9HP31"/>
<dbReference type="EMBL" id="LAZR01021979">
    <property type="protein sequence ID" value="KKL83435.1"/>
    <property type="molecule type" value="Genomic_DNA"/>
</dbReference>
<sequence length="291" mass="32531">MTKAVFVTTSPNDVANVIGAWDCWNEVKSERIIFDFRQAIDDADILRRAAAAEPDVVFYIGGCGGPMHLPAISTLQALKEMAPSINLIFDGIEEAWHPLIVEYKQHKCFNLQVTIDGCPDAPVDLVTTAPVDTRLFEGESPPKDIFCGISGNIGRGDKRSGIVNPLIREGLLTMRRRDVVGDGFPEHVAFMRRCQMIINTSYTGSGKRHHVKQRVFETGFAGAALLECAMAPTHHWIPPSYFFTYKNTRDAMDIIRGLDPNEVAEKAQMLQQHVRSHYMPQQVYGAMLDRL</sequence>
<comment type="caution">
    <text evidence="1">The sequence shown here is derived from an EMBL/GenBank/DDBJ whole genome shotgun (WGS) entry which is preliminary data.</text>
</comment>
<evidence type="ECO:0000313" key="1">
    <source>
        <dbReference type="EMBL" id="KKL83435.1"/>
    </source>
</evidence>
<accession>A0A0F9HP31</accession>
<organism evidence="1">
    <name type="scientific">marine sediment metagenome</name>
    <dbReference type="NCBI Taxonomy" id="412755"/>
    <lineage>
        <taxon>unclassified sequences</taxon>
        <taxon>metagenomes</taxon>
        <taxon>ecological metagenomes</taxon>
    </lineage>
</organism>
<protein>
    <recommendedName>
        <fullName evidence="2">DUF3880 domain-containing protein</fullName>
    </recommendedName>
</protein>
<proteinExistence type="predicted"/>
<evidence type="ECO:0008006" key="2">
    <source>
        <dbReference type="Google" id="ProtNLM"/>
    </source>
</evidence>
<reference evidence="1" key="1">
    <citation type="journal article" date="2015" name="Nature">
        <title>Complex archaea that bridge the gap between prokaryotes and eukaryotes.</title>
        <authorList>
            <person name="Spang A."/>
            <person name="Saw J.H."/>
            <person name="Jorgensen S.L."/>
            <person name="Zaremba-Niedzwiedzka K."/>
            <person name="Martijn J."/>
            <person name="Lind A.E."/>
            <person name="van Eijk R."/>
            <person name="Schleper C."/>
            <person name="Guy L."/>
            <person name="Ettema T.J."/>
        </authorList>
    </citation>
    <scope>NUCLEOTIDE SEQUENCE</scope>
</reference>
<name>A0A0F9HP31_9ZZZZ</name>
<gene>
    <name evidence="1" type="ORF">LCGC14_1974760</name>
</gene>